<feature type="region of interest" description="Disordered" evidence="1">
    <location>
        <begin position="1"/>
        <end position="32"/>
    </location>
</feature>
<dbReference type="AlphaFoldDB" id="A0A7Z0DH22"/>
<gene>
    <name evidence="2" type="ORF">BJ988_000094</name>
</gene>
<organism evidence="2 3">
    <name type="scientific">Nocardioides panzhihuensis</name>
    <dbReference type="NCBI Taxonomy" id="860243"/>
    <lineage>
        <taxon>Bacteria</taxon>
        <taxon>Bacillati</taxon>
        <taxon>Actinomycetota</taxon>
        <taxon>Actinomycetes</taxon>
        <taxon>Propionibacteriales</taxon>
        <taxon>Nocardioidaceae</taxon>
        <taxon>Nocardioides</taxon>
    </lineage>
</organism>
<sequence>MRQSNGVGHSTTFSSVTRVGTDGSWKWSGISS</sequence>
<dbReference type="Proteomes" id="UP000564496">
    <property type="component" value="Unassembled WGS sequence"/>
</dbReference>
<proteinExistence type="predicted"/>
<feature type="compositionally biased region" description="Polar residues" evidence="1">
    <location>
        <begin position="1"/>
        <end position="18"/>
    </location>
</feature>
<protein>
    <submittedName>
        <fullName evidence="2">Uncharacterized protein</fullName>
    </submittedName>
</protein>
<keyword evidence="3" id="KW-1185">Reference proteome</keyword>
<evidence type="ECO:0000313" key="3">
    <source>
        <dbReference type="Proteomes" id="UP000564496"/>
    </source>
</evidence>
<comment type="caution">
    <text evidence="2">The sequence shown here is derived from an EMBL/GenBank/DDBJ whole genome shotgun (WGS) entry which is preliminary data.</text>
</comment>
<evidence type="ECO:0000313" key="2">
    <source>
        <dbReference type="EMBL" id="NYI75446.1"/>
    </source>
</evidence>
<evidence type="ECO:0000256" key="1">
    <source>
        <dbReference type="SAM" id="MobiDB-lite"/>
    </source>
</evidence>
<dbReference type="EMBL" id="JACBZR010000001">
    <property type="protein sequence ID" value="NYI75446.1"/>
    <property type="molecule type" value="Genomic_DNA"/>
</dbReference>
<name>A0A7Z0DH22_9ACTN</name>
<accession>A0A7Z0DH22</accession>
<reference evidence="2 3" key="1">
    <citation type="submission" date="2020-07" db="EMBL/GenBank/DDBJ databases">
        <title>Sequencing the genomes of 1000 actinobacteria strains.</title>
        <authorList>
            <person name="Klenk H.-P."/>
        </authorList>
    </citation>
    <scope>NUCLEOTIDE SEQUENCE [LARGE SCALE GENOMIC DNA]</scope>
    <source>
        <strain evidence="2 3">DSM 26487</strain>
    </source>
</reference>